<dbReference type="PANTHER" id="PTHR13696">
    <property type="entry name" value="P-LOOP CONTAINING NUCLEOSIDE TRIPHOSPHATE HYDROLASE"/>
    <property type="match status" value="1"/>
</dbReference>
<feature type="domain" description="CobQ/CobB/MinD/ParA nucleotide binding" evidence="1">
    <location>
        <begin position="4"/>
        <end position="150"/>
    </location>
</feature>
<dbReference type="PANTHER" id="PTHR13696:SF96">
    <property type="entry name" value="COBQ_COBB_MIND_PARA NUCLEOTIDE BINDING DOMAIN-CONTAINING PROTEIN"/>
    <property type="match status" value="1"/>
</dbReference>
<dbReference type="InterPro" id="IPR002586">
    <property type="entry name" value="CobQ/CobB/MinD/ParA_Nub-bd_dom"/>
</dbReference>
<name>A0A379FTI8_PRORE</name>
<dbReference type="PIRSF" id="PIRSF009320">
    <property type="entry name" value="Nuc_binding_HP_1000"/>
    <property type="match status" value="1"/>
</dbReference>
<dbReference type="SUPFAM" id="SSF52540">
    <property type="entry name" value="P-loop containing nucleoside triphosphate hydrolases"/>
    <property type="match status" value="1"/>
</dbReference>
<dbReference type="Gene3D" id="3.40.50.300">
    <property type="entry name" value="P-loop containing nucleotide triphosphate hydrolases"/>
    <property type="match status" value="1"/>
</dbReference>
<dbReference type="Proteomes" id="UP000254208">
    <property type="component" value="Unassembled WGS sequence"/>
</dbReference>
<proteinExistence type="predicted"/>
<reference evidence="2 3" key="1">
    <citation type="submission" date="2018-06" db="EMBL/GenBank/DDBJ databases">
        <authorList>
            <consortium name="Pathogen Informatics"/>
            <person name="Doyle S."/>
        </authorList>
    </citation>
    <scope>NUCLEOTIDE SEQUENCE [LARGE SCALE GENOMIC DNA]</scope>
    <source>
        <strain evidence="2 3">NCTC11801</strain>
    </source>
</reference>
<dbReference type="AlphaFoldDB" id="A0A379FTI8"/>
<dbReference type="EMBL" id="UGTZ01000001">
    <property type="protein sequence ID" value="SUC31976.1"/>
    <property type="molecule type" value="Genomic_DNA"/>
</dbReference>
<sequence length="210" mass="23183">MCIITVCNEKGGTGKSSIAQSLSVYLVKQNKSVLLIDADPQKTTSDWASERAESDLPKIPFVEMSGNMHESLIQMDARFDYVVVDCGGADSKAMRSTLATADIAIIPFRPKRRDLKIAPEMSEITETAQALNSKLKIFSVITQAPTNPNQNYRIENAKSLLKQLGLNPLNNFTRNLNSWDDAEESGSSVLEYKDDKKAADDATSIFVELF</sequence>
<dbReference type="Pfam" id="PF01656">
    <property type="entry name" value="CbiA"/>
    <property type="match status" value="1"/>
</dbReference>
<evidence type="ECO:0000259" key="1">
    <source>
        <dbReference type="Pfam" id="PF01656"/>
    </source>
</evidence>
<accession>A0A379FTI8</accession>
<protein>
    <submittedName>
        <fullName evidence="2">Putative crown gall tumor protein VirC1</fullName>
    </submittedName>
</protein>
<dbReference type="CDD" id="cd02042">
    <property type="entry name" value="ParAB_family"/>
    <property type="match status" value="1"/>
</dbReference>
<dbReference type="InterPro" id="IPR027417">
    <property type="entry name" value="P-loop_NTPase"/>
</dbReference>
<organism evidence="2 3">
    <name type="scientific">Providencia rettgeri</name>
    <dbReference type="NCBI Taxonomy" id="587"/>
    <lineage>
        <taxon>Bacteria</taxon>
        <taxon>Pseudomonadati</taxon>
        <taxon>Pseudomonadota</taxon>
        <taxon>Gammaproteobacteria</taxon>
        <taxon>Enterobacterales</taxon>
        <taxon>Morganellaceae</taxon>
        <taxon>Providencia</taxon>
    </lineage>
</organism>
<evidence type="ECO:0000313" key="2">
    <source>
        <dbReference type="EMBL" id="SUC31976.1"/>
    </source>
</evidence>
<gene>
    <name evidence="2" type="ORF">NCTC11801_02949</name>
</gene>
<evidence type="ECO:0000313" key="3">
    <source>
        <dbReference type="Proteomes" id="UP000254208"/>
    </source>
</evidence>
<dbReference type="InterPro" id="IPR050678">
    <property type="entry name" value="DNA_Partitioning_ATPase"/>
</dbReference>